<dbReference type="EMBL" id="JARPUR010000003">
    <property type="protein sequence ID" value="KAK4879390.1"/>
    <property type="molecule type" value="Genomic_DNA"/>
</dbReference>
<dbReference type="FunFam" id="3.40.50.720:FF:000178">
    <property type="entry name" value="Saccharopine dehydrogenase-like oxidoreductase"/>
    <property type="match status" value="1"/>
</dbReference>
<feature type="domain" description="Saccharopine dehydrogenase NADP binding" evidence="2">
    <location>
        <begin position="7"/>
        <end position="142"/>
    </location>
</feature>
<dbReference type="SUPFAM" id="SSF51735">
    <property type="entry name" value="NAD(P)-binding Rossmann-fold domains"/>
    <property type="match status" value="1"/>
</dbReference>
<dbReference type="AlphaFoldDB" id="A0AAN7SQZ1"/>
<evidence type="ECO:0000256" key="1">
    <source>
        <dbReference type="ARBA" id="ARBA00038048"/>
    </source>
</evidence>
<dbReference type="InterPro" id="IPR036291">
    <property type="entry name" value="NAD(P)-bd_dom_sf"/>
</dbReference>
<keyword evidence="4" id="KW-1185">Reference proteome</keyword>
<comment type="caution">
    <text evidence="3">The sequence shown here is derived from an EMBL/GenBank/DDBJ whole genome shotgun (WGS) entry which is preliminary data.</text>
</comment>
<dbReference type="PANTHER" id="PTHR12286">
    <property type="entry name" value="SACCHAROPINE DEHYDROGENASE-LIKE OXIDOREDUCTASE"/>
    <property type="match status" value="1"/>
</dbReference>
<gene>
    <name evidence="3" type="ORF">RN001_007536</name>
</gene>
<organism evidence="3 4">
    <name type="scientific">Aquatica leii</name>
    <dbReference type="NCBI Taxonomy" id="1421715"/>
    <lineage>
        <taxon>Eukaryota</taxon>
        <taxon>Metazoa</taxon>
        <taxon>Ecdysozoa</taxon>
        <taxon>Arthropoda</taxon>
        <taxon>Hexapoda</taxon>
        <taxon>Insecta</taxon>
        <taxon>Pterygota</taxon>
        <taxon>Neoptera</taxon>
        <taxon>Endopterygota</taxon>
        <taxon>Coleoptera</taxon>
        <taxon>Polyphaga</taxon>
        <taxon>Elateriformia</taxon>
        <taxon>Elateroidea</taxon>
        <taxon>Lampyridae</taxon>
        <taxon>Luciolinae</taxon>
        <taxon>Aquatica</taxon>
    </lineage>
</organism>
<protein>
    <recommendedName>
        <fullName evidence="2">Saccharopine dehydrogenase NADP binding domain-containing protein</fullName>
    </recommendedName>
</protein>
<evidence type="ECO:0000259" key="2">
    <source>
        <dbReference type="Pfam" id="PF03435"/>
    </source>
</evidence>
<reference evidence="4" key="1">
    <citation type="submission" date="2023-01" db="EMBL/GenBank/DDBJ databases">
        <title>Key to firefly adult light organ development and bioluminescence: homeobox transcription factors regulate luciferase expression and transportation to peroxisome.</title>
        <authorList>
            <person name="Fu X."/>
        </authorList>
    </citation>
    <scope>NUCLEOTIDE SEQUENCE [LARGE SCALE GENOMIC DNA]</scope>
</reference>
<evidence type="ECO:0000313" key="4">
    <source>
        <dbReference type="Proteomes" id="UP001353858"/>
    </source>
</evidence>
<proteinExistence type="inferred from homology"/>
<dbReference type="PANTHER" id="PTHR12286:SF5">
    <property type="entry name" value="SACCHAROPINE DEHYDROGENASE-LIKE OXIDOREDUCTASE"/>
    <property type="match status" value="1"/>
</dbReference>
<name>A0AAN7SQZ1_9COLE</name>
<dbReference type="Pfam" id="PF03435">
    <property type="entry name" value="Sacchrp_dh_NADP"/>
    <property type="match status" value="1"/>
</dbReference>
<accession>A0AAN7SQZ1</accession>
<sequence length="421" mass="47602">MSQRLDIILFGATGLTGKNCIQYLHQLTKSNERSLTWGIAGRCKEKLIQIQKECSKSIGESLKDVPIFIADVNDGESLNKMTASAKVLINCIGPYQLYGEAVVLACLETCTHHIDVSGEPYYMENIYYKYNRLAKERGIYIISACGYDSVPADLGVVFMQQNFEGTLNSVEIYMSAYNKDKNGVRQLNYATWESAITGKENIENLISLRKKQFKKPLPKLFPKLPRRPSLFKSDVTNTWMKRFLGSDRSVILRTQRYFHEHENARPVQVNVYEGVDSFVSVQFTKLATNITNFLLDYKFGKELLLKYPAFFSLGKFQTDSPTDELSNNIEYKFVLDGSGWDKNVDLKNRPNKRIICEMSGTNPGYGFTCVCVTLCAIIVLTETDNLPKEGGVYTPGVAFAKTSLMPQLIQHGLNFKMSSKI</sequence>
<comment type="similarity">
    <text evidence="1">Belongs to the saccharopine dehydrogenase family.</text>
</comment>
<evidence type="ECO:0000313" key="3">
    <source>
        <dbReference type="EMBL" id="KAK4879390.1"/>
    </source>
</evidence>
<dbReference type="GO" id="GO:0005811">
    <property type="term" value="C:lipid droplet"/>
    <property type="evidence" value="ECO:0007669"/>
    <property type="project" value="TreeGrafter"/>
</dbReference>
<dbReference type="Gene3D" id="3.40.50.720">
    <property type="entry name" value="NAD(P)-binding Rossmann-like Domain"/>
    <property type="match status" value="1"/>
</dbReference>
<dbReference type="Proteomes" id="UP001353858">
    <property type="component" value="Unassembled WGS sequence"/>
</dbReference>
<dbReference type="GO" id="GO:0009247">
    <property type="term" value="P:glycolipid biosynthetic process"/>
    <property type="evidence" value="ECO:0007669"/>
    <property type="project" value="TreeGrafter"/>
</dbReference>
<dbReference type="GO" id="GO:0005739">
    <property type="term" value="C:mitochondrion"/>
    <property type="evidence" value="ECO:0007669"/>
    <property type="project" value="TreeGrafter"/>
</dbReference>
<dbReference type="InterPro" id="IPR005097">
    <property type="entry name" value="Sacchrp_dh_NADP-bd"/>
</dbReference>
<dbReference type="GO" id="GO:0005886">
    <property type="term" value="C:plasma membrane"/>
    <property type="evidence" value="ECO:0007669"/>
    <property type="project" value="TreeGrafter"/>
</dbReference>
<dbReference type="InterPro" id="IPR051276">
    <property type="entry name" value="Saccharopine_DH-like_oxidrdct"/>
</dbReference>